<dbReference type="AlphaFoldDB" id="A0AAE1ENV6"/>
<gene>
    <name evidence="2" type="ORF">Pcinc_035321</name>
</gene>
<proteinExistence type="predicted"/>
<comment type="caution">
    <text evidence="2">The sequence shown here is derived from an EMBL/GenBank/DDBJ whole genome shotgun (WGS) entry which is preliminary data.</text>
</comment>
<evidence type="ECO:0000256" key="1">
    <source>
        <dbReference type="SAM" id="MobiDB-lite"/>
    </source>
</evidence>
<organism evidence="2 3">
    <name type="scientific">Petrolisthes cinctipes</name>
    <name type="common">Flat porcelain crab</name>
    <dbReference type="NCBI Taxonomy" id="88211"/>
    <lineage>
        <taxon>Eukaryota</taxon>
        <taxon>Metazoa</taxon>
        <taxon>Ecdysozoa</taxon>
        <taxon>Arthropoda</taxon>
        <taxon>Crustacea</taxon>
        <taxon>Multicrustacea</taxon>
        <taxon>Malacostraca</taxon>
        <taxon>Eumalacostraca</taxon>
        <taxon>Eucarida</taxon>
        <taxon>Decapoda</taxon>
        <taxon>Pleocyemata</taxon>
        <taxon>Anomura</taxon>
        <taxon>Galatheoidea</taxon>
        <taxon>Porcellanidae</taxon>
        <taxon>Petrolisthes</taxon>
    </lineage>
</organism>
<protein>
    <submittedName>
        <fullName evidence="2">Uncharacterized protein</fullName>
    </submittedName>
</protein>
<accession>A0AAE1ENV6</accession>
<feature type="region of interest" description="Disordered" evidence="1">
    <location>
        <begin position="69"/>
        <end position="92"/>
    </location>
</feature>
<dbReference type="EMBL" id="JAWQEG010005296">
    <property type="protein sequence ID" value="KAK3858493.1"/>
    <property type="molecule type" value="Genomic_DNA"/>
</dbReference>
<sequence>MLCQEMLYQEGEDTDTEFEGFEADDSHLLLRQAGDTERTLDDVRNWLKDNETGPLYQVLNDAEIAASRVEDERVKSSDDEQMENQQQKESAI</sequence>
<reference evidence="2" key="1">
    <citation type="submission" date="2023-10" db="EMBL/GenBank/DDBJ databases">
        <title>Genome assemblies of two species of porcelain crab, Petrolisthes cinctipes and Petrolisthes manimaculis (Anomura: Porcellanidae).</title>
        <authorList>
            <person name="Angst P."/>
        </authorList>
    </citation>
    <scope>NUCLEOTIDE SEQUENCE</scope>
    <source>
        <strain evidence="2">PB745_01</strain>
        <tissue evidence="2">Gill</tissue>
    </source>
</reference>
<feature type="compositionally biased region" description="Polar residues" evidence="1">
    <location>
        <begin position="83"/>
        <end position="92"/>
    </location>
</feature>
<keyword evidence="3" id="KW-1185">Reference proteome</keyword>
<dbReference type="Proteomes" id="UP001286313">
    <property type="component" value="Unassembled WGS sequence"/>
</dbReference>
<feature type="compositionally biased region" description="Basic and acidic residues" evidence="1">
    <location>
        <begin position="69"/>
        <end position="78"/>
    </location>
</feature>
<name>A0AAE1ENV6_PETCI</name>
<evidence type="ECO:0000313" key="3">
    <source>
        <dbReference type="Proteomes" id="UP001286313"/>
    </source>
</evidence>
<evidence type="ECO:0000313" key="2">
    <source>
        <dbReference type="EMBL" id="KAK3858493.1"/>
    </source>
</evidence>